<dbReference type="EMBL" id="CZBE01000013">
    <property type="protein sequence ID" value="CUP81105.1"/>
    <property type="molecule type" value="Genomic_DNA"/>
</dbReference>
<accession>A0A174RCZ4</accession>
<feature type="transmembrane region" description="Helical" evidence="1">
    <location>
        <begin position="239"/>
        <end position="260"/>
    </location>
</feature>
<dbReference type="PANTHER" id="PTHR42867">
    <property type="entry name" value="MEMBRANE PROTEIN-RELATED"/>
    <property type="match status" value="1"/>
</dbReference>
<evidence type="ECO:0000313" key="7">
    <source>
        <dbReference type="Proteomes" id="UP000260828"/>
    </source>
</evidence>
<evidence type="ECO:0000313" key="6">
    <source>
        <dbReference type="Proteomes" id="UP000196386"/>
    </source>
</evidence>
<keyword evidence="1" id="KW-0472">Membrane</keyword>
<dbReference type="Pfam" id="PF07136">
    <property type="entry name" value="DUF1385"/>
    <property type="match status" value="1"/>
</dbReference>
<evidence type="ECO:0000313" key="4">
    <source>
        <dbReference type="EMBL" id="RGE68758.1"/>
    </source>
</evidence>
<keyword evidence="3" id="KW-0808">Transferase</keyword>
<reference evidence="6" key="2">
    <citation type="submission" date="2017-04" db="EMBL/GenBank/DDBJ databases">
        <title>Function of individual gut microbiota members based on whole genome sequencing of pure cultures obtained from chicken caecum.</title>
        <authorList>
            <person name="Medvecky M."/>
            <person name="Cejkova D."/>
            <person name="Polansky O."/>
            <person name="Karasova D."/>
            <person name="Kubasova T."/>
            <person name="Cizek A."/>
            <person name="Rychlik I."/>
        </authorList>
    </citation>
    <scope>NUCLEOTIDE SEQUENCE [LARGE SCALE GENOMIC DNA]</scope>
    <source>
        <strain evidence="6">An175</strain>
    </source>
</reference>
<dbReference type="OrthoDB" id="9784805at2"/>
<gene>
    <name evidence="3" type="ORF">B5F11_10095</name>
    <name evidence="4" type="ORF">DXC40_05535</name>
    <name evidence="2" type="ORF">ERS852551_02025</name>
</gene>
<dbReference type="Proteomes" id="UP000260828">
    <property type="component" value="Unassembled WGS sequence"/>
</dbReference>
<protein>
    <submittedName>
        <fullName evidence="4">DUF1385 domain-containing protein</fullName>
    </submittedName>
    <submittedName>
        <fullName evidence="2">Predicted metal-dependent enzyme</fullName>
    </submittedName>
    <submittedName>
        <fullName evidence="3">Protein-(Glutamine-N5) methyltransferase</fullName>
    </submittedName>
</protein>
<proteinExistence type="predicted"/>
<feature type="transmembrane region" description="Helical" evidence="1">
    <location>
        <begin position="109"/>
        <end position="136"/>
    </location>
</feature>
<keyword evidence="3" id="KW-0489">Methyltransferase</keyword>
<sequence length="314" mass="34703">MSENSCKKEIKKTSIGGQALIEGVMMKGPHTSAMAIRKQDGSITVETWATGGGKWYSKVPVVRGVVNFISMLFQGYKCLMRSAELSGFAEDEEPSKFDKWMDAHLGKGAVWIFNILVTVFAVLIAVGLFMLLPSAIVKYAGALTSAPAAVLTLIEGVLKIAIFVLYLFAVTRMSDIHRVFEYHGAEHKTIACYEAGDELTPENAKKYIRFHPRCGTSFLLIVLVVSILVFSLLTWDSVWMRVGLKLLLLPVVVGISYEIIRFAGRHNNPVTRVISAPGLWLQRLTTFEPDLTQLEVAIAAMKPCIPENGTDDLY</sequence>
<keyword evidence="1" id="KW-0812">Transmembrane</keyword>
<reference evidence="4 7" key="4">
    <citation type="submission" date="2018-08" db="EMBL/GenBank/DDBJ databases">
        <title>A genome reference for cultivated species of the human gut microbiota.</title>
        <authorList>
            <person name="Zou Y."/>
            <person name="Xue W."/>
            <person name="Luo G."/>
        </authorList>
    </citation>
    <scope>NUCLEOTIDE SEQUENCE [LARGE SCALE GENOMIC DNA]</scope>
    <source>
        <strain evidence="4 7">TF05-12AC</strain>
    </source>
</reference>
<dbReference type="Proteomes" id="UP000196386">
    <property type="component" value="Unassembled WGS sequence"/>
</dbReference>
<dbReference type="PANTHER" id="PTHR42867:SF1">
    <property type="entry name" value="MEMBRANE PROTEIN-RELATED"/>
    <property type="match status" value="1"/>
</dbReference>
<feature type="transmembrane region" description="Helical" evidence="1">
    <location>
        <begin position="148"/>
        <end position="168"/>
    </location>
</feature>
<dbReference type="GO" id="GO:0008168">
    <property type="term" value="F:methyltransferase activity"/>
    <property type="evidence" value="ECO:0007669"/>
    <property type="project" value="UniProtKB-KW"/>
</dbReference>
<dbReference type="AlphaFoldDB" id="A0A174RCZ4"/>
<feature type="transmembrane region" description="Helical" evidence="1">
    <location>
        <begin position="214"/>
        <end position="233"/>
    </location>
</feature>
<organism evidence="2 5">
    <name type="scientific">Anaerotruncus colihominis</name>
    <dbReference type="NCBI Taxonomy" id="169435"/>
    <lineage>
        <taxon>Bacteria</taxon>
        <taxon>Bacillati</taxon>
        <taxon>Bacillota</taxon>
        <taxon>Clostridia</taxon>
        <taxon>Eubacteriales</taxon>
        <taxon>Oscillospiraceae</taxon>
        <taxon>Anaerotruncus</taxon>
    </lineage>
</organism>
<dbReference type="EMBL" id="NFKP01000011">
    <property type="protein sequence ID" value="OUP69211.1"/>
    <property type="molecule type" value="Genomic_DNA"/>
</dbReference>
<evidence type="ECO:0000313" key="5">
    <source>
        <dbReference type="Proteomes" id="UP000095765"/>
    </source>
</evidence>
<reference evidence="3" key="3">
    <citation type="journal article" date="2018" name="BMC Genomics">
        <title>Whole genome sequencing and function prediction of 133 gut anaerobes isolated from chicken caecum in pure cultures.</title>
        <authorList>
            <person name="Medvecky M."/>
            <person name="Cejkova D."/>
            <person name="Polansky O."/>
            <person name="Karasova D."/>
            <person name="Kubasova T."/>
            <person name="Cizek A."/>
            <person name="Rychlik I."/>
        </authorList>
    </citation>
    <scope>NUCLEOTIDE SEQUENCE</scope>
    <source>
        <strain evidence="3">An175</strain>
    </source>
</reference>
<dbReference type="Proteomes" id="UP000095765">
    <property type="component" value="Unassembled WGS sequence"/>
</dbReference>
<keyword evidence="1" id="KW-1133">Transmembrane helix</keyword>
<name>A0A174RCZ4_9FIRM</name>
<evidence type="ECO:0000313" key="2">
    <source>
        <dbReference type="EMBL" id="CUP81105.1"/>
    </source>
</evidence>
<dbReference type="GO" id="GO:0032259">
    <property type="term" value="P:methylation"/>
    <property type="evidence" value="ECO:0007669"/>
    <property type="project" value="UniProtKB-KW"/>
</dbReference>
<reference evidence="2 5" key="1">
    <citation type="submission" date="2015-09" db="EMBL/GenBank/DDBJ databases">
        <authorList>
            <consortium name="Pathogen Informatics"/>
        </authorList>
    </citation>
    <scope>NUCLEOTIDE SEQUENCE [LARGE SCALE GENOMIC DNA]</scope>
    <source>
        <strain evidence="2 5">2789STDY5834939</strain>
    </source>
</reference>
<evidence type="ECO:0000256" key="1">
    <source>
        <dbReference type="SAM" id="Phobius"/>
    </source>
</evidence>
<dbReference type="EMBL" id="QVME01000002">
    <property type="protein sequence ID" value="RGE68758.1"/>
    <property type="molecule type" value="Genomic_DNA"/>
</dbReference>
<dbReference type="InterPro" id="IPR010787">
    <property type="entry name" value="DUF1385"/>
</dbReference>
<dbReference type="RefSeq" id="WP_055245284.1">
    <property type="nucleotide sequence ID" value="NZ_CABIWA010000002.1"/>
</dbReference>
<evidence type="ECO:0000313" key="3">
    <source>
        <dbReference type="EMBL" id="OUP69211.1"/>
    </source>
</evidence>